<dbReference type="OrthoDB" id="20900at2759"/>
<sequence length="874" mass="94409">MAPPHAIDSEVSSLRAIAYRLSSTPATQLPQLAPHIASQLVTCGQLLSSGQNAFAKENGDAPVVLHKFKTQLSTLLQDRAVEARWAAVVIIKSTVEVGGWEILQDAKCAAWVRGMVGILNKPDPATTKKLCIITLTRIFMLTRDYPTLVREMTTPSLKPFVDHCLHHYQTANIQETSVQRALLQPILESFTHLVPRHPTIFRTALSKLRKLLAAVMSEGTYHLDVKELYTIPQEICNLAQRLYVLLHQCAPKDRAAVEWHEDFCGLVSGTHDTAGEVFRGIVEDWQSTTRPPGSTRITDHFSDAPLHIPAAPFHLRPWTGILSGGHRLATQLFILRAYVSTTLSTPTSLDIGVIADLLTRILSIQKPSKNTPGTRPNDQISRQERDELWTVLPRIQIAALEVWLALLTRLNSGSMSTCIPLLETTTWLFPTAAPPLRTAIYTLLAPLLSIIGPSLPKPLVVSLDPILKSVARDLLPPTTSAPSTGKGPATANPDAMTGPRAPSAPKAQYAGLHHAARALLPVLLAKLPPHHVSATARADLDRVAVLTRDCAALTASALNPAPGKPSVLPFLARLFPEAVQVEGVLRPRMPVIRFGTQVGGDEDDSDDDMLDGAEAELPPPPTAGRRVELSRDIFAARPARDDGGDLIKGVGVPTHAVSAPRSPSAEAEGKREAEIPLLPHAKRPRLTSETPATNDDARAAPPTAEASAAARRQAEWQAHPEASAAWAERQAELSSEIWATEQERIATAAATKAARRETARRHDARREAARASGLDSGGWASMEADIAREQEAEEDARREAAKAAAMREEAEDARRQAAVVARLDAVAAAATAARLEATARQEAAPAAGQDDSGSDSDDEFEIPPLVLRDSEDEE</sequence>
<feature type="compositionally biased region" description="Low complexity" evidence="5">
    <location>
        <begin position="699"/>
        <end position="717"/>
    </location>
</feature>
<keyword evidence="8" id="KW-1185">Reference proteome</keyword>
<comment type="subcellular location">
    <subcellularLocation>
        <location evidence="1">Nucleus</location>
    </subcellularLocation>
</comment>
<evidence type="ECO:0000256" key="3">
    <source>
        <dbReference type="ARBA" id="ARBA00021502"/>
    </source>
</evidence>
<accession>A0A6G1I7F0</accession>
<feature type="region of interest" description="Disordered" evidence="5">
    <location>
        <begin position="640"/>
        <end position="728"/>
    </location>
</feature>
<feature type="compositionally biased region" description="Basic and acidic residues" evidence="5">
    <location>
        <begin position="785"/>
        <end position="815"/>
    </location>
</feature>
<feature type="domain" description="Pre-rRNA-processing protein RIX1 N-terminal" evidence="6">
    <location>
        <begin position="14"/>
        <end position="218"/>
    </location>
</feature>
<evidence type="ECO:0000259" key="6">
    <source>
        <dbReference type="Pfam" id="PF08167"/>
    </source>
</evidence>
<evidence type="ECO:0000256" key="1">
    <source>
        <dbReference type="ARBA" id="ARBA00004123"/>
    </source>
</evidence>
<comment type="similarity">
    <text evidence="2">Belongs to the RIX1/PELP1 family.</text>
</comment>
<feature type="compositionally biased region" description="Acidic residues" evidence="5">
    <location>
        <begin position="852"/>
        <end position="861"/>
    </location>
</feature>
<feature type="region of interest" description="Disordered" evidence="5">
    <location>
        <begin position="834"/>
        <end position="874"/>
    </location>
</feature>
<evidence type="ECO:0000256" key="5">
    <source>
        <dbReference type="SAM" id="MobiDB-lite"/>
    </source>
</evidence>
<feature type="compositionally biased region" description="Basic and acidic residues" evidence="5">
    <location>
        <begin position="754"/>
        <end position="769"/>
    </location>
</feature>
<feature type="region of interest" description="Disordered" evidence="5">
    <location>
        <begin position="595"/>
        <end position="625"/>
    </location>
</feature>
<dbReference type="GO" id="GO:0005634">
    <property type="term" value="C:nucleus"/>
    <property type="evidence" value="ECO:0007669"/>
    <property type="project" value="UniProtKB-SubCell"/>
</dbReference>
<evidence type="ECO:0000256" key="2">
    <source>
        <dbReference type="ARBA" id="ARBA00010511"/>
    </source>
</evidence>
<feature type="region of interest" description="Disordered" evidence="5">
    <location>
        <begin position="747"/>
        <end position="815"/>
    </location>
</feature>
<dbReference type="Pfam" id="PF08167">
    <property type="entry name" value="RIX1"/>
    <property type="match status" value="1"/>
</dbReference>
<dbReference type="Proteomes" id="UP000799640">
    <property type="component" value="Unassembled WGS sequence"/>
</dbReference>
<dbReference type="AlphaFoldDB" id="A0A6G1I7F0"/>
<keyword evidence="4" id="KW-0539">Nucleus</keyword>
<dbReference type="EMBL" id="ML996688">
    <property type="protein sequence ID" value="KAF2404228.1"/>
    <property type="molecule type" value="Genomic_DNA"/>
</dbReference>
<evidence type="ECO:0000313" key="8">
    <source>
        <dbReference type="Proteomes" id="UP000799640"/>
    </source>
</evidence>
<feature type="region of interest" description="Disordered" evidence="5">
    <location>
        <begin position="477"/>
        <end position="507"/>
    </location>
</feature>
<name>A0A6G1I7F0_9PEZI</name>
<feature type="compositionally biased region" description="Low complexity" evidence="5">
    <location>
        <begin position="834"/>
        <end position="851"/>
    </location>
</feature>
<proteinExistence type="inferred from homology"/>
<organism evidence="7 8">
    <name type="scientific">Trichodelitschia bisporula</name>
    <dbReference type="NCBI Taxonomy" id="703511"/>
    <lineage>
        <taxon>Eukaryota</taxon>
        <taxon>Fungi</taxon>
        <taxon>Dikarya</taxon>
        <taxon>Ascomycota</taxon>
        <taxon>Pezizomycotina</taxon>
        <taxon>Dothideomycetes</taxon>
        <taxon>Dothideomycetes incertae sedis</taxon>
        <taxon>Phaeotrichales</taxon>
        <taxon>Phaeotrichaceae</taxon>
        <taxon>Trichodelitschia</taxon>
    </lineage>
</organism>
<evidence type="ECO:0000313" key="7">
    <source>
        <dbReference type="EMBL" id="KAF2404228.1"/>
    </source>
</evidence>
<dbReference type="PANTHER" id="PTHR34105:SF1">
    <property type="entry name" value="PROLINE-, GLUTAMIC ACID- AND LEUCINE-RICH PROTEIN 1"/>
    <property type="match status" value="1"/>
</dbReference>
<reference evidence="7" key="1">
    <citation type="journal article" date="2020" name="Stud. Mycol.">
        <title>101 Dothideomycetes genomes: a test case for predicting lifestyles and emergence of pathogens.</title>
        <authorList>
            <person name="Haridas S."/>
            <person name="Albert R."/>
            <person name="Binder M."/>
            <person name="Bloem J."/>
            <person name="Labutti K."/>
            <person name="Salamov A."/>
            <person name="Andreopoulos B."/>
            <person name="Baker S."/>
            <person name="Barry K."/>
            <person name="Bills G."/>
            <person name="Bluhm B."/>
            <person name="Cannon C."/>
            <person name="Castanera R."/>
            <person name="Culley D."/>
            <person name="Daum C."/>
            <person name="Ezra D."/>
            <person name="Gonzalez J."/>
            <person name="Henrissat B."/>
            <person name="Kuo A."/>
            <person name="Liang C."/>
            <person name="Lipzen A."/>
            <person name="Lutzoni F."/>
            <person name="Magnuson J."/>
            <person name="Mondo S."/>
            <person name="Nolan M."/>
            <person name="Ohm R."/>
            <person name="Pangilinan J."/>
            <person name="Park H.-J."/>
            <person name="Ramirez L."/>
            <person name="Alfaro M."/>
            <person name="Sun H."/>
            <person name="Tritt A."/>
            <person name="Yoshinaga Y."/>
            <person name="Zwiers L.-H."/>
            <person name="Turgeon B."/>
            <person name="Goodwin S."/>
            <person name="Spatafora J."/>
            <person name="Crous P."/>
            <person name="Grigoriev I."/>
        </authorList>
    </citation>
    <scope>NUCLEOTIDE SEQUENCE</scope>
    <source>
        <strain evidence="7">CBS 262.69</strain>
    </source>
</reference>
<dbReference type="InterPro" id="IPR012583">
    <property type="entry name" value="RIX1_N"/>
</dbReference>
<gene>
    <name evidence="7" type="ORF">EJ06DRAFT_526311</name>
</gene>
<evidence type="ECO:0000256" key="4">
    <source>
        <dbReference type="ARBA" id="ARBA00023242"/>
    </source>
</evidence>
<dbReference type="GO" id="GO:0006364">
    <property type="term" value="P:rRNA processing"/>
    <property type="evidence" value="ECO:0007669"/>
    <property type="project" value="TreeGrafter"/>
</dbReference>
<protein>
    <recommendedName>
        <fullName evidence="3">Pre-rRNA-processing protein RIX1</fullName>
    </recommendedName>
</protein>
<dbReference type="PANTHER" id="PTHR34105">
    <property type="entry name" value="PROLINE-, GLUTAMIC ACID- AND LEUCINE-RICH PROTEIN 1"/>
    <property type="match status" value="1"/>
</dbReference>
<feature type="compositionally biased region" description="Acidic residues" evidence="5">
    <location>
        <begin position="600"/>
        <end position="614"/>
    </location>
</feature>